<dbReference type="InterPro" id="IPR029019">
    <property type="entry name" value="HEX_eukaryotic_N"/>
</dbReference>
<dbReference type="InterPro" id="IPR001128">
    <property type="entry name" value="Cyt_P450"/>
</dbReference>
<protein>
    <recommendedName>
        <fullName evidence="5">beta-N-acetylhexosaminidase</fullName>
        <ecNumber evidence="5">3.2.1.52</ecNumber>
    </recommendedName>
</protein>
<evidence type="ECO:0000256" key="6">
    <source>
        <dbReference type="ARBA" id="ARBA00022723"/>
    </source>
</evidence>
<keyword evidence="13" id="KW-0326">Glycosidase</keyword>
<dbReference type="InterPro" id="IPR017853">
    <property type="entry name" value="GH"/>
</dbReference>
<dbReference type="Proteomes" id="UP001244011">
    <property type="component" value="Unassembled WGS sequence"/>
</dbReference>
<dbReference type="PRINTS" id="PR00738">
    <property type="entry name" value="GLHYDRLASE20"/>
</dbReference>
<comment type="caution">
    <text evidence="18">The sequence shown here is derived from an EMBL/GenBank/DDBJ whole genome shotgun (WGS) entry which is preliminary data.</text>
</comment>
<evidence type="ECO:0000313" key="18">
    <source>
        <dbReference type="EMBL" id="KAK1769845.1"/>
    </source>
</evidence>
<evidence type="ECO:0000313" key="19">
    <source>
        <dbReference type="Proteomes" id="UP001244011"/>
    </source>
</evidence>
<keyword evidence="7 15" id="KW-0732">Signal</keyword>
<evidence type="ECO:0000256" key="5">
    <source>
        <dbReference type="ARBA" id="ARBA00012663"/>
    </source>
</evidence>
<dbReference type="GO" id="GO:0005975">
    <property type="term" value="P:carbohydrate metabolic process"/>
    <property type="evidence" value="ECO:0007669"/>
    <property type="project" value="InterPro"/>
</dbReference>
<evidence type="ECO:0000256" key="9">
    <source>
        <dbReference type="ARBA" id="ARBA00023002"/>
    </source>
</evidence>
<dbReference type="EC" id="3.2.1.52" evidence="5"/>
<keyword evidence="11" id="KW-0503">Monooxygenase</keyword>
<feature type="signal peptide" evidence="15">
    <location>
        <begin position="1"/>
        <end position="22"/>
    </location>
</feature>
<keyword evidence="8 18" id="KW-0378">Hydrolase</keyword>
<evidence type="ECO:0000256" key="4">
    <source>
        <dbReference type="ARBA" id="ARBA00010617"/>
    </source>
</evidence>
<dbReference type="PROSITE" id="PS00086">
    <property type="entry name" value="CYTOCHROME_P450"/>
    <property type="match status" value="1"/>
</dbReference>
<dbReference type="PANTHER" id="PTHR24287">
    <property type="entry name" value="P450, PUTATIVE (EUROFUNG)-RELATED"/>
    <property type="match status" value="1"/>
</dbReference>
<feature type="active site" description="Proton donor" evidence="14">
    <location>
        <position position="354"/>
    </location>
</feature>
<evidence type="ECO:0000256" key="7">
    <source>
        <dbReference type="ARBA" id="ARBA00022729"/>
    </source>
</evidence>
<dbReference type="SUPFAM" id="SSF55545">
    <property type="entry name" value="beta-N-acetylhexosaminidase-like domain"/>
    <property type="match status" value="1"/>
</dbReference>
<comment type="cofactor">
    <cofactor evidence="2">
        <name>heme</name>
        <dbReference type="ChEBI" id="CHEBI:30413"/>
    </cofactor>
</comment>
<dbReference type="Gene3D" id="3.20.20.80">
    <property type="entry name" value="Glycosidases"/>
    <property type="match status" value="1"/>
</dbReference>
<dbReference type="EMBL" id="MU839001">
    <property type="protein sequence ID" value="KAK1769845.1"/>
    <property type="molecule type" value="Genomic_DNA"/>
</dbReference>
<dbReference type="Pfam" id="PF00728">
    <property type="entry name" value="Glyco_hydro_20"/>
    <property type="match status" value="1"/>
</dbReference>
<dbReference type="InterPro" id="IPR029018">
    <property type="entry name" value="Hex-like_dom2"/>
</dbReference>
<evidence type="ECO:0000256" key="1">
    <source>
        <dbReference type="ARBA" id="ARBA00001231"/>
    </source>
</evidence>
<dbReference type="CDD" id="cd06562">
    <property type="entry name" value="GH20_HexA_HexB-like"/>
    <property type="match status" value="1"/>
</dbReference>
<dbReference type="Pfam" id="PF14845">
    <property type="entry name" value="Glycohydro_20b2"/>
    <property type="match status" value="1"/>
</dbReference>
<evidence type="ECO:0000256" key="13">
    <source>
        <dbReference type="ARBA" id="ARBA00023295"/>
    </source>
</evidence>
<dbReference type="GO" id="GO:0020037">
    <property type="term" value="F:heme binding"/>
    <property type="evidence" value="ECO:0007669"/>
    <property type="project" value="InterPro"/>
</dbReference>
<organism evidence="18 19">
    <name type="scientific">Phialemonium atrogriseum</name>
    <dbReference type="NCBI Taxonomy" id="1093897"/>
    <lineage>
        <taxon>Eukaryota</taxon>
        <taxon>Fungi</taxon>
        <taxon>Dikarya</taxon>
        <taxon>Ascomycota</taxon>
        <taxon>Pezizomycotina</taxon>
        <taxon>Sordariomycetes</taxon>
        <taxon>Sordariomycetidae</taxon>
        <taxon>Cephalothecales</taxon>
        <taxon>Cephalothecaceae</taxon>
        <taxon>Phialemonium</taxon>
    </lineage>
</organism>
<dbReference type="InterPro" id="IPR047146">
    <property type="entry name" value="Cyt_P450_E_CYP52_fungi"/>
</dbReference>
<gene>
    <name evidence="18" type="ORF">QBC33DRAFT_556268</name>
</gene>
<dbReference type="GO" id="GO:0004563">
    <property type="term" value="F:beta-N-acetylhexosaminidase activity"/>
    <property type="evidence" value="ECO:0007669"/>
    <property type="project" value="UniProtKB-EC"/>
</dbReference>
<keyword evidence="12" id="KW-0325">Glycoprotein</keyword>
<evidence type="ECO:0000256" key="14">
    <source>
        <dbReference type="PIRSR" id="PIRSR625705-1"/>
    </source>
</evidence>
<evidence type="ECO:0000259" key="16">
    <source>
        <dbReference type="Pfam" id="PF00728"/>
    </source>
</evidence>
<dbReference type="FunFam" id="1.10.630.10:FF:000102">
    <property type="entry name" value="Cytochrome P450 52A5"/>
    <property type="match status" value="1"/>
</dbReference>
<dbReference type="GO" id="GO:0005506">
    <property type="term" value="F:iron ion binding"/>
    <property type="evidence" value="ECO:0007669"/>
    <property type="project" value="InterPro"/>
</dbReference>
<dbReference type="InterPro" id="IPR025705">
    <property type="entry name" value="Beta_hexosaminidase_sua/sub"/>
</dbReference>
<dbReference type="PANTHER" id="PTHR24287:SF5">
    <property type="entry name" value="P450, PUTATIVE (EUROFUNG)-RELATED"/>
    <property type="match status" value="1"/>
</dbReference>
<dbReference type="Gene3D" id="1.10.630.10">
    <property type="entry name" value="Cytochrome P450"/>
    <property type="match status" value="1"/>
</dbReference>
<evidence type="ECO:0000256" key="8">
    <source>
        <dbReference type="ARBA" id="ARBA00022801"/>
    </source>
</evidence>
<feature type="chain" id="PRO_5042562115" description="beta-N-acetylhexosaminidase" evidence="15">
    <location>
        <begin position="23"/>
        <end position="1111"/>
    </location>
</feature>
<name>A0AAJ0FR74_9PEZI</name>
<dbReference type="FunFam" id="3.20.20.80:FF:000063">
    <property type="entry name" value="Beta-hexosaminidase"/>
    <property type="match status" value="1"/>
</dbReference>
<dbReference type="AlphaFoldDB" id="A0AAJ0FR74"/>
<dbReference type="InterPro" id="IPR017972">
    <property type="entry name" value="Cyt_P450_CS"/>
</dbReference>
<sequence length="1111" mass="124624">MFSHFASSLLLLSLILLGPVSAIWPAPQIFTKGQSVLYLHQNLEITYNGGFLPYTYGFTPYDSFDSKQRVQAAVSRTLDSIFSSDFVPWMLRKRNRLSDSEPKLLEGQNWVKTLQIIQTEEDSPSSFKPLGGAVDESYNLTLSAKGHGKLTAVSSTGVLRGLETFGQLFYKHSGGPFWYTSSVPLDIQDYPKFPHRGILMDVARNWFPVEDILRTIDAMSWSKMNRLHIHITDSQSWPLDIPALPELSKKGAYRPDMTYSPADIKHIQTYAIQRAVEVILEIDMPGHIGSVAESQPELITAYDAFPYYWWCAEPPCGAFKLNDTGVDNFLETMFDDLLPRLEPYSSYFHTGGDELNANDSMLDPGVRSNDTEVLQPLLQKFIDAQHKRVRKAGLVPMVWEEIPIDWGVDIGKDTVVQAWLGEDSVKNLTSRGFQVIDSNYNYWYLDCGRGQWINFDNGLAFESNFPFNDWCDPAKGWKLVYSHDPTANLDEEQAKLVLGGEVAAWSETIDTVNLDQILWPRASAAGEVLWSGRRDLSGQNRSQLEAAPRLEELRARMVARGKRKETGMIEELLGRVSLKTALLVLISGYVFFKVCMRIEENIRLKRLGSRGTTIPTYLPFALDLVWRTVRSTMAHKNLEMWQSTFASIGGWTGEVRTIGRRMILTADPENIKAILATQFGDYGKGEPFHEEWKDFLGDSIFTTDGDLWHSSRQLIRPQFVKDRVSDLQCFETHIKTLFRAIANGGALNGEDQDVDMEAGNGRVLDISDLFFRYTLDVATDFLLGKDVKSMANPRHEFAESFSEVQRVQNLITRLGPLSGLVPRGSFRRGLRVINEFVNQYIQRALRLSPEELASKAKGDMGYTFLHALAGFTHDRKVLRDQIVAVLLAGRDTTASTLSWAVYELSRNPAAVARLRREILDVVGADRTPTYADLKGMRYLQNVLNETLRLYPSVPFNVRLALRDTTLPRGGGPDGTEPLAVLKDTPVGYSTLVMQRRADLYPAAGGGGGGPDGLADPGVFSPERWFAWQPRPWQYIPFNGGPRICIGQQFALTEMGYVLVRLFQRFDRVESHMAGVDGGKPTLKAEIVLQPGDGVRVAFWEPAKGTEGGGGV</sequence>
<evidence type="ECO:0000256" key="3">
    <source>
        <dbReference type="ARBA" id="ARBA00006285"/>
    </source>
</evidence>
<dbReference type="Pfam" id="PF00067">
    <property type="entry name" value="p450"/>
    <property type="match status" value="1"/>
</dbReference>
<feature type="domain" description="Beta-hexosaminidase eukaryotic type N-terminal" evidence="17">
    <location>
        <begin position="23"/>
        <end position="168"/>
    </location>
</feature>
<dbReference type="RefSeq" id="XP_060286058.1">
    <property type="nucleotide sequence ID" value="XM_060429710.1"/>
</dbReference>
<dbReference type="GO" id="GO:0016705">
    <property type="term" value="F:oxidoreductase activity, acting on paired donors, with incorporation or reduction of molecular oxygen"/>
    <property type="evidence" value="ECO:0007669"/>
    <property type="project" value="InterPro"/>
</dbReference>
<keyword evidence="9" id="KW-0560">Oxidoreductase</keyword>
<dbReference type="SUPFAM" id="SSF48264">
    <property type="entry name" value="Cytochrome P450"/>
    <property type="match status" value="1"/>
</dbReference>
<evidence type="ECO:0000256" key="12">
    <source>
        <dbReference type="ARBA" id="ARBA00023180"/>
    </source>
</evidence>
<dbReference type="InterPro" id="IPR015883">
    <property type="entry name" value="Glyco_hydro_20_cat"/>
</dbReference>
<evidence type="ECO:0000259" key="17">
    <source>
        <dbReference type="Pfam" id="PF14845"/>
    </source>
</evidence>
<comment type="similarity">
    <text evidence="4">Belongs to the cytochrome P450 family.</text>
</comment>
<dbReference type="GeneID" id="85312897"/>
<accession>A0AAJ0FR74</accession>
<dbReference type="SUPFAM" id="SSF51445">
    <property type="entry name" value="(Trans)glycosidases"/>
    <property type="match status" value="1"/>
</dbReference>
<keyword evidence="10" id="KW-0408">Iron</keyword>
<feature type="domain" description="Glycoside hydrolase family 20 catalytic" evidence="16">
    <location>
        <begin position="193"/>
        <end position="532"/>
    </location>
</feature>
<proteinExistence type="inferred from homology"/>
<evidence type="ECO:0000256" key="10">
    <source>
        <dbReference type="ARBA" id="ARBA00023004"/>
    </source>
</evidence>
<reference evidence="18" key="1">
    <citation type="submission" date="2023-06" db="EMBL/GenBank/DDBJ databases">
        <title>Genome-scale phylogeny and comparative genomics of the fungal order Sordariales.</title>
        <authorList>
            <consortium name="Lawrence Berkeley National Laboratory"/>
            <person name="Hensen N."/>
            <person name="Bonometti L."/>
            <person name="Westerberg I."/>
            <person name="Brannstrom I.O."/>
            <person name="Guillou S."/>
            <person name="Cros-Aarteil S."/>
            <person name="Calhoun S."/>
            <person name="Haridas S."/>
            <person name="Kuo A."/>
            <person name="Mondo S."/>
            <person name="Pangilinan J."/>
            <person name="Riley R."/>
            <person name="Labutti K."/>
            <person name="Andreopoulos B."/>
            <person name="Lipzen A."/>
            <person name="Chen C."/>
            <person name="Yanf M."/>
            <person name="Daum C."/>
            <person name="Ng V."/>
            <person name="Clum A."/>
            <person name="Steindorff A."/>
            <person name="Ohm R."/>
            <person name="Martin F."/>
            <person name="Silar P."/>
            <person name="Natvig D."/>
            <person name="Lalanne C."/>
            <person name="Gautier V."/>
            <person name="Ament-Velasquez S.L."/>
            <person name="Kruys A."/>
            <person name="Hutchinson M.I."/>
            <person name="Powell A.J."/>
            <person name="Barry K."/>
            <person name="Miller A.N."/>
            <person name="Grigoriev I.V."/>
            <person name="Debuchy R."/>
            <person name="Gladieux P."/>
            <person name="Thoren M.H."/>
            <person name="Johannesson H."/>
        </authorList>
    </citation>
    <scope>NUCLEOTIDE SEQUENCE</scope>
    <source>
        <strain evidence="18">8032-3</strain>
    </source>
</reference>
<keyword evidence="19" id="KW-1185">Reference proteome</keyword>
<evidence type="ECO:0000256" key="2">
    <source>
        <dbReference type="ARBA" id="ARBA00001971"/>
    </source>
</evidence>
<comment type="catalytic activity">
    <reaction evidence="1">
        <text>Hydrolysis of terminal non-reducing N-acetyl-D-hexosamine residues in N-acetyl-beta-D-hexosaminides.</text>
        <dbReference type="EC" id="3.2.1.52"/>
    </reaction>
</comment>
<dbReference type="CDD" id="cd11063">
    <property type="entry name" value="CYP52"/>
    <property type="match status" value="1"/>
</dbReference>
<evidence type="ECO:0000256" key="11">
    <source>
        <dbReference type="ARBA" id="ARBA00023033"/>
    </source>
</evidence>
<comment type="similarity">
    <text evidence="3">Belongs to the glycosyl hydrolase 20 family.</text>
</comment>
<keyword evidence="6" id="KW-0479">Metal-binding</keyword>
<dbReference type="InterPro" id="IPR036396">
    <property type="entry name" value="Cyt_P450_sf"/>
</dbReference>
<dbReference type="Gene3D" id="3.30.379.10">
    <property type="entry name" value="Chitobiase/beta-hexosaminidase domain 2-like"/>
    <property type="match status" value="1"/>
</dbReference>
<evidence type="ECO:0000256" key="15">
    <source>
        <dbReference type="SAM" id="SignalP"/>
    </source>
</evidence>
<dbReference type="GO" id="GO:0004497">
    <property type="term" value="F:monooxygenase activity"/>
    <property type="evidence" value="ECO:0007669"/>
    <property type="project" value="UniProtKB-KW"/>
</dbReference>